<name>A0AAV1A737_VICFA</name>
<dbReference type="Proteomes" id="UP001157006">
    <property type="component" value="Chromosome 3"/>
</dbReference>
<dbReference type="AlphaFoldDB" id="A0AAV1A737"/>
<reference evidence="1 2" key="1">
    <citation type="submission" date="2023-01" db="EMBL/GenBank/DDBJ databases">
        <authorList>
            <person name="Kreplak J."/>
        </authorList>
    </citation>
    <scope>NUCLEOTIDE SEQUENCE [LARGE SCALE GENOMIC DNA]</scope>
</reference>
<dbReference type="EMBL" id="OX451738">
    <property type="protein sequence ID" value="CAI8604172.1"/>
    <property type="molecule type" value="Genomic_DNA"/>
</dbReference>
<sequence length="185" mass="21533">MESCFTIARCVFCRVQDGYEFVVVVFCSVLMKFVEERLLHYGGNLLDHNGCLKWCLTVHGCGSEKKQWISVVGVFLDGEGGMKPSCSKWFDVLRILHSCYVNWHNDVFIVAEPKDLAEKFLQNIVHQYQDCQTLVMEDNQEIGSYMFHRTMSPMQLSADDIRWMMIEGDNIRNRNNWSKWIQASS</sequence>
<keyword evidence="2" id="KW-1185">Reference proteome</keyword>
<organism evidence="1 2">
    <name type="scientific">Vicia faba</name>
    <name type="common">Broad bean</name>
    <name type="synonym">Faba vulgaris</name>
    <dbReference type="NCBI Taxonomy" id="3906"/>
    <lineage>
        <taxon>Eukaryota</taxon>
        <taxon>Viridiplantae</taxon>
        <taxon>Streptophyta</taxon>
        <taxon>Embryophyta</taxon>
        <taxon>Tracheophyta</taxon>
        <taxon>Spermatophyta</taxon>
        <taxon>Magnoliopsida</taxon>
        <taxon>eudicotyledons</taxon>
        <taxon>Gunneridae</taxon>
        <taxon>Pentapetalae</taxon>
        <taxon>rosids</taxon>
        <taxon>fabids</taxon>
        <taxon>Fabales</taxon>
        <taxon>Fabaceae</taxon>
        <taxon>Papilionoideae</taxon>
        <taxon>50 kb inversion clade</taxon>
        <taxon>NPAAA clade</taxon>
        <taxon>Hologalegina</taxon>
        <taxon>IRL clade</taxon>
        <taxon>Fabeae</taxon>
        <taxon>Vicia</taxon>
    </lineage>
</organism>
<proteinExistence type="predicted"/>
<accession>A0AAV1A737</accession>
<protein>
    <submittedName>
        <fullName evidence="1">Uncharacterized protein</fullName>
    </submittedName>
</protein>
<evidence type="ECO:0000313" key="1">
    <source>
        <dbReference type="EMBL" id="CAI8604172.1"/>
    </source>
</evidence>
<evidence type="ECO:0000313" key="2">
    <source>
        <dbReference type="Proteomes" id="UP001157006"/>
    </source>
</evidence>
<gene>
    <name evidence="1" type="ORF">VFH_III120240</name>
</gene>